<organism evidence="1 2">
    <name type="scientific">Populus alba x Populus x berolinensis</name>
    <dbReference type="NCBI Taxonomy" id="444605"/>
    <lineage>
        <taxon>Eukaryota</taxon>
        <taxon>Viridiplantae</taxon>
        <taxon>Streptophyta</taxon>
        <taxon>Embryophyta</taxon>
        <taxon>Tracheophyta</taxon>
        <taxon>Spermatophyta</taxon>
        <taxon>Magnoliopsida</taxon>
        <taxon>eudicotyledons</taxon>
        <taxon>Gunneridae</taxon>
        <taxon>Pentapetalae</taxon>
        <taxon>rosids</taxon>
        <taxon>fabids</taxon>
        <taxon>Malpighiales</taxon>
        <taxon>Salicaceae</taxon>
        <taxon>Saliceae</taxon>
        <taxon>Populus</taxon>
    </lineage>
</organism>
<evidence type="ECO:0000313" key="1">
    <source>
        <dbReference type="EMBL" id="KAJ6997924.1"/>
    </source>
</evidence>
<dbReference type="Proteomes" id="UP001164929">
    <property type="component" value="Chromosome 5"/>
</dbReference>
<dbReference type="AlphaFoldDB" id="A0AAD6W4K2"/>
<accession>A0AAD6W4K2</accession>
<dbReference type="EMBL" id="JAQIZT010000005">
    <property type="protein sequence ID" value="KAJ6997924.1"/>
    <property type="molecule type" value="Genomic_DNA"/>
</dbReference>
<comment type="caution">
    <text evidence="1">The sequence shown here is derived from an EMBL/GenBank/DDBJ whole genome shotgun (WGS) entry which is preliminary data.</text>
</comment>
<name>A0AAD6W4K2_9ROSI</name>
<reference evidence="1" key="1">
    <citation type="journal article" date="2023" name="Mol. Ecol. Resour.">
        <title>Chromosome-level genome assembly of a triploid poplar Populus alba 'Berolinensis'.</title>
        <authorList>
            <person name="Chen S."/>
            <person name="Yu Y."/>
            <person name="Wang X."/>
            <person name="Wang S."/>
            <person name="Zhang T."/>
            <person name="Zhou Y."/>
            <person name="He R."/>
            <person name="Meng N."/>
            <person name="Wang Y."/>
            <person name="Liu W."/>
            <person name="Liu Z."/>
            <person name="Liu J."/>
            <person name="Guo Q."/>
            <person name="Huang H."/>
            <person name="Sederoff R.R."/>
            <person name="Wang G."/>
            <person name="Qu G."/>
            <person name="Chen S."/>
        </authorList>
    </citation>
    <scope>NUCLEOTIDE SEQUENCE</scope>
    <source>
        <strain evidence="1">SC-2020</strain>
    </source>
</reference>
<gene>
    <name evidence="1" type="ORF">NC653_014220</name>
</gene>
<keyword evidence="2" id="KW-1185">Reference proteome</keyword>
<evidence type="ECO:0000313" key="2">
    <source>
        <dbReference type="Proteomes" id="UP001164929"/>
    </source>
</evidence>
<sequence>MCPNIFIWKTDYVDLKSSRVSNYADLWKAKGAPLTSYIDSSHARLMNAS</sequence>
<protein>
    <submittedName>
        <fullName evidence="1">Uncharacterized protein</fullName>
    </submittedName>
</protein>
<proteinExistence type="predicted"/>